<feature type="binding site" evidence="4">
    <location>
        <position position="176"/>
    </location>
    <ligand>
        <name>substrate</name>
    </ligand>
</feature>
<feature type="binding site" evidence="5">
    <location>
        <position position="175"/>
    </location>
    <ligand>
        <name>UTP</name>
        <dbReference type="ChEBI" id="CHEBI:46398"/>
    </ligand>
</feature>
<dbReference type="InterPro" id="IPR029044">
    <property type="entry name" value="Nucleotide-diphossugar_trans"/>
</dbReference>
<organism evidence="6 7">
    <name type="scientific">Stieleria varia</name>
    <dbReference type="NCBI Taxonomy" id="2528005"/>
    <lineage>
        <taxon>Bacteria</taxon>
        <taxon>Pseudomonadati</taxon>
        <taxon>Planctomycetota</taxon>
        <taxon>Planctomycetia</taxon>
        <taxon>Pirellulales</taxon>
        <taxon>Pirellulaceae</taxon>
        <taxon>Stieleria</taxon>
    </lineage>
</organism>
<dbReference type="SUPFAM" id="SSF53448">
    <property type="entry name" value="Nucleotide-diphospho-sugar transferases"/>
    <property type="match status" value="1"/>
</dbReference>
<feature type="binding site" evidence="5">
    <location>
        <position position="206"/>
    </location>
    <ligand>
        <name>UTP</name>
        <dbReference type="ChEBI" id="CHEBI:46398"/>
    </ligand>
</feature>
<proteinExistence type="inferred from homology"/>
<dbReference type="EC" id="2.7.7.-" evidence="6"/>
<accession>A0A5C6AR89</accession>
<evidence type="ECO:0000256" key="3">
    <source>
        <dbReference type="ARBA" id="ARBA00022695"/>
    </source>
</evidence>
<feature type="binding site" evidence="5">
    <location>
        <position position="147"/>
    </location>
    <ligand>
        <name>UTP</name>
        <dbReference type="ChEBI" id="CHEBI:46398"/>
    </ligand>
</feature>
<dbReference type="PANTHER" id="PTHR43511">
    <property type="match status" value="1"/>
</dbReference>
<dbReference type="InterPro" id="IPR016267">
    <property type="entry name" value="UDPGP_trans"/>
</dbReference>
<dbReference type="FunFam" id="2.160.10.10:FF:000001">
    <property type="entry name" value="UTP--glucose-1-phosphate uridylyltransferase"/>
    <property type="match status" value="1"/>
</dbReference>
<evidence type="ECO:0000256" key="2">
    <source>
        <dbReference type="ARBA" id="ARBA00022679"/>
    </source>
</evidence>
<dbReference type="Proteomes" id="UP000320176">
    <property type="component" value="Unassembled WGS sequence"/>
</dbReference>
<dbReference type="AlphaFoldDB" id="A0A5C6AR89"/>
<feature type="binding site" evidence="5">
    <location>
        <position position="352"/>
    </location>
    <ligand>
        <name>UTP</name>
        <dbReference type="ChEBI" id="CHEBI:46398"/>
    </ligand>
</feature>
<evidence type="ECO:0000256" key="1">
    <source>
        <dbReference type="ARBA" id="ARBA00010401"/>
    </source>
</evidence>
<dbReference type="PIRSF" id="PIRSF000806">
    <property type="entry name" value="UDPGP"/>
    <property type="match status" value="1"/>
</dbReference>
<sequence length="459" mass="49896">MHSTSDTWQAIADKLTEAGSPAVIHEIFRRQFERLASGAETYLREADIRPATGVVDAETLPDELEQIGNEHLDQSALLKLNGGLGTSMGLEGPKSLLPVRGRTTFLELILQQTGLLGVPLVLMNSFSTEIETAAAVSDAENVVSFLQHQVPKLDAETLLPAEWPSDLTMEWCPPGHGDIYAALVTTGTMERLIGQGRRYLFVSNADNLGATMNTRLLGHLIQSGASFMMEVADRTMADRKGGHLAMDTNGGWLLRESAQCHPSEEAQFQDITVHRYFNTNNLWIDLVALQQHLDQSGGSLDLPMIANRKTVDPKDTQSPAVYQLETAMGAAIACLPNATAVRVPRSRFAPVKTTGDLLAVRSDAYEIAEDRSVRLIAERKGVPPNVQLDKANYRTIADLDERIREIPSLRDCVTLTVQGDVEFAADVSFSGEVAITNQSGGRQVLSSGEYTGEVTLTGA</sequence>
<dbReference type="EMBL" id="SJPN01000004">
    <property type="protein sequence ID" value="TWU02475.1"/>
    <property type="molecule type" value="Genomic_DNA"/>
</dbReference>
<dbReference type="OrthoDB" id="9804758at2"/>
<name>A0A5C6AR89_9BACT</name>
<dbReference type="Gene3D" id="2.160.10.10">
    <property type="entry name" value="Hexapeptide repeat proteins"/>
    <property type="match status" value="1"/>
</dbReference>
<dbReference type="Gene3D" id="3.90.550.10">
    <property type="entry name" value="Spore Coat Polysaccharide Biosynthesis Protein SpsA, Chain A"/>
    <property type="match status" value="1"/>
</dbReference>
<protein>
    <submittedName>
        <fullName evidence="6">Putative uridylyltransferase</fullName>
        <ecNumber evidence="6">2.7.7.-</ecNumber>
    </submittedName>
</protein>
<evidence type="ECO:0000256" key="4">
    <source>
        <dbReference type="PIRSR" id="PIRSR000806-1"/>
    </source>
</evidence>
<keyword evidence="3 6" id="KW-0548">Nucleotidyltransferase</keyword>
<evidence type="ECO:0000256" key="5">
    <source>
        <dbReference type="PIRSR" id="PIRSR000806-2"/>
    </source>
</evidence>
<dbReference type="RefSeq" id="WP_146520797.1">
    <property type="nucleotide sequence ID" value="NZ_CP151726.1"/>
</dbReference>
<dbReference type="InterPro" id="IPR002618">
    <property type="entry name" value="UDPGP_fam"/>
</dbReference>
<dbReference type="GO" id="GO:0006011">
    <property type="term" value="P:UDP-alpha-D-glucose metabolic process"/>
    <property type="evidence" value="ECO:0007669"/>
    <property type="project" value="InterPro"/>
</dbReference>
<comment type="similarity">
    <text evidence="1">Belongs to the UDPGP type 1 family.</text>
</comment>
<comment type="caution">
    <text evidence="6">The sequence shown here is derived from an EMBL/GenBank/DDBJ whole genome shotgun (WGS) entry which is preliminary data.</text>
</comment>
<dbReference type="Pfam" id="PF01704">
    <property type="entry name" value="UDPGP"/>
    <property type="match status" value="1"/>
</dbReference>
<feature type="binding site" evidence="5">
    <location>
        <position position="94"/>
    </location>
    <ligand>
        <name>UTP</name>
        <dbReference type="ChEBI" id="CHEBI:46398"/>
    </ligand>
</feature>
<evidence type="ECO:0000313" key="6">
    <source>
        <dbReference type="EMBL" id="TWU02475.1"/>
    </source>
</evidence>
<keyword evidence="2 6" id="KW-0808">Transferase</keyword>
<gene>
    <name evidence="6" type="ORF">Pla52n_35250</name>
</gene>
<keyword evidence="7" id="KW-1185">Reference proteome</keyword>
<reference evidence="6 7" key="1">
    <citation type="submission" date="2019-02" db="EMBL/GenBank/DDBJ databases">
        <title>Deep-cultivation of Planctomycetes and their phenomic and genomic characterization uncovers novel biology.</title>
        <authorList>
            <person name="Wiegand S."/>
            <person name="Jogler M."/>
            <person name="Boedeker C."/>
            <person name="Pinto D."/>
            <person name="Vollmers J."/>
            <person name="Rivas-Marin E."/>
            <person name="Kohn T."/>
            <person name="Peeters S.H."/>
            <person name="Heuer A."/>
            <person name="Rast P."/>
            <person name="Oberbeckmann S."/>
            <person name="Bunk B."/>
            <person name="Jeske O."/>
            <person name="Meyerdierks A."/>
            <person name="Storesund J.E."/>
            <person name="Kallscheuer N."/>
            <person name="Luecker S."/>
            <person name="Lage O.M."/>
            <person name="Pohl T."/>
            <person name="Merkel B.J."/>
            <person name="Hornburger P."/>
            <person name="Mueller R.-W."/>
            <person name="Bruemmer F."/>
            <person name="Labrenz M."/>
            <person name="Spormann A.M."/>
            <person name="Op Den Camp H."/>
            <person name="Overmann J."/>
            <person name="Amann R."/>
            <person name="Jetten M.S.M."/>
            <person name="Mascher T."/>
            <person name="Medema M.H."/>
            <person name="Devos D.P."/>
            <person name="Kaster A.-K."/>
            <person name="Ovreas L."/>
            <person name="Rohde M."/>
            <person name="Galperin M.Y."/>
            <person name="Jogler C."/>
        </authorList>
    </citation>
    <scope>NUCLEOTIDE SEQUENCE [LARGE SCALE GENOMIC DNA]</scope>
    <source>
        <strain evidence="6 7">Pla52n</strain>
    </source>
</reference>
<dbReference type="GO" id="GO:0003983">
    <property type="term" value="F:UTP:glucose-1-phosphate uridylyltransferase activity"/>
    <property type="evidence" value="ECO:0007669"/>
    <property type="project" value="InterPro"/>
</dbReference>
<evidence type="ECO:0000313" key="7">
    <source>
        <dbReference type="Proteomes" id="UP000320176"/>
    </source>
</evidence>